<feature type="region of interest" description="Disordered" evidence="1">
    <location>
        <begin position="25"/>
        <end position="66"/>
    </location>
</feature>
<evidence type="ECO:0000256" key="2">
    <source>
        <dbReference type="SAM" id="SignalP"/>
    </source>
</evidence>
<keyword evidence="4" id="KW-1185">Reference proteome</keyword>
<proteinExistence type="predicted"/>
<feature type="compositionally biased region" description="Low complexity" evidence="1">
    <location>
        <begin position="25"/>
        <end position="47"/>
    </location>
</feature>
<dbReference type="InterPro" id="IPR024520">
    <property type="entry name" value="DUF3558"/>
</dbReference>
<reference evidence="3 4" key="1">
    <citation type="submission" date="2019-02" db="EMBL/GenBank/DDBJ databases">
        <title>Genomic Encyclopedia of Type Strains, Phase IV (KMG-IV): sequencing the most valuable type-strain genomes for metagenomic binning, comparative biology and taxonomic classification.</title>
        <authorList>
            <person name="Goeker M."/>
        </authorList>
    </citation>
    <scope>NUCLEOTIDE SEQUENCE [LARGE SCALE GENOMIC DNA]</scope>
    <source>
        <strain evidence="3 4">DSM 101727</strain>
    </source>
</reference>
<organism evidence="3 4">
    <name type="scientific">Herbihabitans rhizosphaerae</name>
    <dbReference type="NCBI Taxonomy" id="1872711"/>
    <lineage>
        <taxon>Bacteria</taxon>
        <taxon>Bacillati</taxon>
        <taxon>Actinomycetota</taxon>
        <taxon>Actinomycetes</taxon>
        <taxon>Pseudonocardiales</taxon>
        <taxon>Pseudonocardiaceae</taxon>
        <taxon>Herbihabitans</taxon>
    </lineage>
</organism>
<dbReference type="PROSITE" id="PS51257">
    <property type="entry name" value="PROKAR_LIPOPROTEIN"/>
    <property type="match status" value="1"/>
</dbReference>
<name>A0A4Q7KHJ7_9PSEU</name>
<dbReference type="RefSeq" id="WP_130347687.1">
    <property type="nucleotide sequence ID" value="NZ_SGWQ01000011.1"/>
</dbReference>
<feature type="signal peptide" evidence="2">
    <location>
        <begin position="1"/>
        <end position="22"/>
    </location>
</feature>
<evidence type="ECO:0000313" key="4">
    <source>
        <dbReference type="Proteomes" id="UP000294257"/>
    </source>
</evidence>
<comment type="caution">
    <text evidence="3">The sequence shown here is derived from an EMBL/GenBank/DDBJ whole genome shotgun (WGS) entry which is preliminary data.</text>
</comment>
<gene>
    <name evidence="3" type="ORF">EV193_111112</name>
</gene>
<feature type="chain" id="PRO_5039072025" evidence="2">
    <location>
        <begin position="23"/>
        <end position="198"/>
    </location>
</feature>
<dbReference type="Proteomes" id="UP000294257">
    <property type="component" value="Unassembled WGS sequence"/>
</dbReference>
<keyword evidence="2" id="KW-0732">Signal</keyword>
<protein>
    <submittedName>
        <fullName evidence="3">Uncharacterized protein DUF3558</fullName>
    </submittedName>
</protein>
<evidence type="ECO:0000256" key="1">
    <source>
        <dbReference type="SAM" id="MobiDB-lite"/>
    </source>
</evidence>
<dbReference type="Pfam" id="PF12079">
    <property type="entry name" value="DUF3558"/>
    <property type="match status" value="1"/>
</dbReference>
<dbReference type="EMBL" id="SGWQ01000011">
    <property type="protein sequence ID" value="RZS32727.1"/>
    <property type="molecule type" value="Genomic_DNA"/>
</dbReference>
<accession>A0A4Q7KHJ7</accession>
<dbReference type="AlphaFoldDB" id="A0A4Q7KHJ7"/>
<sequence>MVRIARITAAALAMTASVTLTACGGDDAPSSTGSPGTPQSTSDSPSGDVPPTTSGSAKPGKEPLLDLDPCTMISAAEVRAAGITKKVDPDPMSGGSSTKICTWGEIALKGITLTLRASNPEGAQPMGTTPGPESTVDGRRVLRYTTETRQVVASECTSVIVVSPRSYVKVQFADKTPMAQICAQVDRLVTSISTKLPR</sequence>
<evidence type="ECO:0000313" key="3">
    <source>
        <dbReference type="EMBL" id="RZS32727.1"/>
    </source>
</evidence>